<dbReference type="InterPro" id="IPR023211">
    <property type="entry name" value="DNA_pol_palm_dom_sf"/>
</dbReference>
<keyword evidence="6" id="KW-0239">DNA-directed DNA polymerase</keyword>
<dbReference type="EMBL" id="CAJEWN010000687">
    <property type="protein sequence ID" value="CAD2188346.1"/>
    <property type="molecule type" value="Genomic_DNA"/>
</dbReference>
<evidence type="ECO:0000313" key="11">
    <source>
        <dbReference type="Proteomes" id="UP000580250"/>
    </source>
</evidence>
<accession>A0A6V7WMZ2</accession>
<proteinExistence type="inferred from homology"/>
<dbReference type="SUPFAM" id="SSF56672">
    <property type="entry name" value="DNA/RNA polymerases"/>
    <property type="match status" value="1"/>
</dbReference>
<comment type="catalytic activity">
    <reaction evidence="8">
        <text>DNA(n) + a 2'-deoxyribonucleoside 5'-triphosphate = DNA(n+1) + diphosphate</text>
        <dbReference type="Rhea" id="RHEA:22508"/>
        <dbReference type="Rhea" id="RHEA-COMP:17339"/>
        <dbReference type="Rhea" id="RHEA-COMP:17340"/>
        <dbReference type="ChEBI" id="CHEBI:33019"/>
        <dbReference type="ChEBI" id="CHEBI:61560"/>
        <dbReference type="ChEBI" id="CHEBI:173112"/>
        <dbReference type="EC" id="2.7.7.7"/>
    </reaction>
</comment>
<name>A0A6V7WMZ2_MELEN</name>
<keyword evidence="3" id="KW-0808">Transferase</keyword>
<dbReference type="EC" id="2.7.7.7" evidence="2"/>
<evidence type="ECO:0000313" key="10">
    <source>
        <dbReference type="EMBL" id="CAD2188346.1"/>
    </source>
</evidence>
<dbReference type="Proteomes" id="UP000580250">
    <property type="component" value="Unassembled WGS sequence"/>
</dbReference>
<comment type="similarity">
    <text evidence="1">Belongs to the DNA polymerase type-B family.</text>
</comment>
<evidence type="ECO:0000256" key="8">
    <source>
        <dbReference type="ARBA" id="ARBA00049244"/>
    </source>
</evidence>
<evidence type="ECO:0000256" key="6">
    <source>
        <dbReference type="ARBA" id="ARBA00022932"/>
    </source>
</evidence>
<dbReference type="InterPro" id="IPR004868">
    <property type="entry name" value="DNA-dir_DNA_pol_B_mt/vir"/>
</dbReference>
<sequence length="181" mass="20722">MLSVDIEMRRSFKKYQDDGPINIRSAFYGGRTGPLKLFHRAEPGQKISYFDVTSLYPFINVSTIYPIGHPEVHILNKDVNWTKPSDNIYNLGILKLFVIPPSNIDVPVLPMKIGEDQDERLLFPLCSTCAKEHPHGDVKENYSCPHSDYQRGWVSTCTSIELNEALNEGYIVTKLFRVLEF</sequence>
<dbReference type="PANTHER" id="PTHR33568">
    <property type="entry name" value="DNA POLYMERASE"/>
    <property type="match status" value="1"/>
</dbReference>
<protein>
    <recommendedName>
        <fullName evidence="2">DNA-directed DNA polymerase</fullName>
        <ecNumber evidence="2">2.7.7.7</ecNumber>
    </recommendedName>
</protein>
<gene>
    <name evidence="10" type="ORF">MENT_LOCUS40990</name>
</gene>
<dbReference type="Pfam" id="PF03175">
    <property type="entry name" value="DNA_pol_B_2"/>
    <property type="match status" value="1"/>
</dbReference>
<evidence type="ECO:0000256" key="7">
    <source>
        <dbReference type="ARBA" id="ARBA00023125"/>
    </source>
</evidence>
<organism evidence="10 11">
    <name type="scientific">Meloidogyne enterolobii</name>
    <name type="common">Root-knot nematode worm</name>
    <name type="synonym">Meloidogyne mayaguensis</name>
    <dbReference type="NCBI Taxonomy" id="390850"/>
    <lineage>
        <taxon>Eukaryota</taxon>
        <taxon>Metazoa</taxon>
        <taxon>Ecdysozoa</taxon>
        <taxon>Nematoda</taxon>
        <taxon>Chromadorea</taxon>
        <taxon>Rhabditida</taxon>
        <taxon>Tylenchina</taxon>
        <taxon>Tylenchomorpha</taxon>
        <taxon>Tylenchoidea</taxon>
        <taxon>Meloidogynidae</taxon>
        <taxon>Meloidogyninae</taxon>
        <taxon>Meloidogyne</taxon>
    </lineage>
</organism>
<keyword evidence="7" id="KW-0238">DNA-binding</keyword>
<dbReference type="GO" id="GO:0000166">
    <property type="term" value="F:nucleotide binding"/>
    <property type="evidence" value="ECO:0007669"/>
    <property type="project" value="InterPro"/>
</dbReference>
<dbReference type="InterPro" id="IPR043502">
    <property type="entry name" value="DNA/RNA_pol_sf"/>
</dbReference>
<comment type="caution">
    <text evidence="10">The sequence shown here is derived from an EMBL/GenBank/DDBJ whole genome shotgun (WGS) entry which is preliminary data.</text>
</comment>
<dbReference type="OrthoDB" id="5871067at2759"/>
<evidence type="ECO:0000256" key="5">
    <source>
        <dbReference type="ARBA" id="ARBA00022705"/>
    </source>
</evidence>
<evidence type="ECO:0000256" key="1">
    <source>
        <dbReference type="ARBA" id="ARBA00005755"/>
    </source>
</evidence>
<dbReference type="PANTHER" id="PTHR33568:SF3">
    <property type="entry name" value="DNA-DIRECTED DNA POLYMERASE"/>
    <property type="match status" value="1"/>
</dbReference>
<keyword evidence="4" id="KW-0548">Nucleotidyltransferase</keyword>
<evidence type="ECO:0000256" key="3">
    <source>
        <dbReference type="ARBA" id="ARBA00022679"/>
    </source>
</evidence>
<feature type="domain" description="DNA-directed DNA polymerase family B mitochondria/virus" evidence="9">
    <location>
        <begin position="22"/>
        <end position="125"/>
    </location>
</feature>
<evidence type="ECO:0000256" key="4">
    <source>
        <dbReference type="ARBA" id="ARBA00022695"/>
    </source>
</evidence>
<dbReference type="GO" id="GO:0003887">
    <property type="term" value="F:DNA-directed DNA polymerase activity"/>
    <property type="evidence" value="ECO:0007669"/>
    <property type="project" value="UniProtKB-KW"/>
</dbReference>
<reference evidence="10 11" key="1">
    <citation type="submission" date="2020-08" db="EMBL/GenBank/DDBJ databases">
        <authorList>
            <person name="Koutsovoulos G."/>
            <person name="Danchin GJ E."/>
        </authorList>
    </citation>
    <scope>NUCLEOTIDE SEQUENCE [LARGE SCALE GENOMIC DNA]</scope>
</reference>
<dbReference type="GO" id="GO:0003677">
    <property type="term" value="F:DNA binding"/>
    <property type="evidence" value="ECO:0007669"/>
    <property type="project" value="UniProtKB-KW"/>
</dbReference>
<keyword evidence="5" id="KW-0235">DNA replication</keyword>
<evidence type="ECO:0000256" key="2">
    <source>
        <dbReference type="ARBA" id="ARBA00012417"/>
    </source>
</evidence>
<evidence type="ECO:0000259" key="9">
    <source>
        <dbReference type="Pfam" id="PF03175"/>
    </source>
</evidence>
<dbReference type="Gene3D" id="3.90.1600.10">
    <property type="entry name" value="Palm domain of DNA polymerase"/>
    <property type="match status" value="1"/>
</dbReference>
<dbReference type="AlphaFoldDB" id="A0A6V7WMZ2"/>
<dbReference type="GO" id="GO:0006260">
    <property type="term" value="P:DNA replication"/>
    <property type="evidence" value="ECO:0007669"/>
    <property type="project" value="UniProtKB-KW"/>
</dbReference>